<dbReference type="PANTHER" id="PTHR24186">
    <property type="entry name" value="PROTEIN PHOSPHATASE 1 REGULATORY SUBUNIT"/>
    <property type="match status" value="1"/>
</dbReference>
<keyword evidence="2 8" id="KW-0812">Transmembrane</keyword>
<dbReference type="SUPFAM" id="SSF48403">
    <property type="entry name" value="Ankyrin repeat"/>
    <property type="match status" value="1"/>
</dbReference>
<proteinExistence type="predicted"/>
<evidence type="ECO:0000256" key="1">
    <source>
        <dbReference type="ARBA" id="ARBA00004141"/>
    </source>
</evidence>
<dbReference type="InterPro" id="IPR036770">
    <property type="entry name" value="Ankyrin_rpt-contain_sf"/>
</dbReference>
<sequence length="352" mass="38938">MPTSRSTTRNRPVELRSTDRGVCILSAPRYAQHVTSGILRYVCCDLGHCLRCDVMVWILNAKGKELISSVDEHGRNALHYAAASGHVKMTQHLLKIDDSIAHQIDQDGQTPLHLAAKNGRVSVMKILLNDHPDATKVLDKTKCNILHLAAQNGHLKTVLFILKLPEIEEMINWPDVNGNPLHMAAMNLHNSVVYFLSINMMVNIRATNNADKTAIALAETSRDHEKEFEKHLTKKALELAYVKRGLYPEDILENNRSNLGGSRSIDNANKGLQGKEIAQTLSVIATLIETFTFAAAFALPGGYKSDGPDQGTAALLRKSAFQAFVITDTIAMTSSMTAAVIVFWSFWRNVQE</sequence>
<comment type="subcellular location">
    <subcellularLocation>
        <location evidence="1">Membrane</location>
        <topology evidence="1">Multi-pass membrane protein</topology>
    </subcellularLocation>
</comment>
<evidence type="ECO:0000256" key="2">
    <source>
        <dbReference type="ARBA" id="ARBA00022692"/>
    </source>
</evidence>
<keyword evidence="6 8" id="KW-0472">Membrane</keyword>
<dbReference type="Pfam" id="PF12796">
    <property type="entry name" value="Ank_2"/>
    <property type="match status" value="1"/>
</dbReference>
<evidence type="ECO:0000256" key="8">
    <source>
        <dbReference type="SAM" id="Phobius"/>
    </source>
</evidence>
<protein>
    <recommendedName>
        <fullName evidence="9">PGG domain-containing protein</fullName>
    </recommendedName>
</protein>
<feature type="transmembrane region" description="Helical" evidence="8">
    <location>
        <begin position="323"/>
        <end position="347"/>
    </location>
</feature>
<evidence type="ECO:0000256" key="7">
    <source>
        <dbReference type="PROSITE-ProRule" id="PRU00023"/>
    </source>
</evidence>
<evidence type="ECO:0000256" key="6">
    <source>
        <dbReference type="ARBA" id="ARBA00023136"/>
    </source>
</evidence>
<dbReference type="PANTHER" id="PTHR24186:SF46">
    <property type="entry name" value="PROTEIN ACCELERATED CELL DEATH 6-LIKE"/>
    <property type="match status" value="1"/>
</dbReference>
<feature type="transmembrane region" description="Helical" evidence="8">
    <location>
        <begin position="280"/>
        <end position="303"/>
    </location>
</feature>
<name>A0AAD9TPR4_9ROSI</name>
<gene>
    <name evidence="10" type="ORF">Ddye_027285</name>
</gene>
<dbReference type="Pfam" id="PF00023">
    <property type="entry name" value="Ank"/>
    <property type="match status" value="1"/>
</dbReference>
<dbReference type="GO" id="GO:0005886">
    <property type="term" value="C:plasma membrane"/>
    <property type="evidence" value="ECO:0007669"/>
    <property type="project" value="TreeGrafter"/>
</dbReference>
<dbReference type="EMBL" id="JANJYI010000008">
    <property type="protein sequence ID" value="KAK2639490.1"/>
    <property type="molecule type" value="Genomic_DNA"/>
</dbReference>
<dbReference type="PROSITE" id="PS50088">
    <property type="entry name" value="ANK_REPEAT"/>
    <property type="match status" value="2"/>
</dbReference>
<organism evidence="10 11">
    <name type="scientific">Dipteronia dyeriana</name>
    <dbReference type="NCBI Taxonomy" id="168575"/>
    <lineage>
        <taxon>Eukaryota</taxon>
        <taxon>Viridiplantae</taxon>
        <taxon>Streptophyta</taxon>
        <taxon>Embryophyta</taxon>
        <taxon>Tracheophyta</taxon>
        <taxon>Spermatophyta</taxon>
        <taxon>Magnoliopsida</taxon>
        <taxon>eudicotyledons</taxon>
        <taxon>Gunneridae</taxon>
        <taxon>Pentapetalae</taxon>
        <taxon>rosids</taxon>
        <taxon>malvids</taxon>
        <taxon>Sapindales</taxon>
        <taxon>Sapindaceae</taxon>
        <taxon>Hippocastanoideae</taxon>
        <taxon>Acereae</taxon>
        <taxon>Dipteronia</taxon>
    </lineage>
</organism>
<evidence type="ECO:0000256" key="5">
    <source>
        <dbReference type="ARBA" id="ARBA00023043"/>
    </source>
</evidence>
<evidence type="ECO:0000313" key="11">
    <source>
        <dbReference type="Proteomes" id="UP001280121"/>
    </source>
</evidence>
<dbReference type="Proteomes" id="UP001280121">
    <property type="component" value="Unassembled WGS sequence"/>
</dbReference>
<dbReference type="AlphaFoldDB" id="A0AAD9TPR4"/>
<dbReference type="Gene3D" id="1.25.40.20">
    <property type="entry name" value="Ankyrin repeat-containing domain"/>
    <property type="match status" value="2"/>
</dbReference>
<feature type="repeat" description="ANK" evidence="7">
    <location>
        <begin position="73"/>
        <end position="95"/>
    </location>
</feature>
<evidence type="ECO:0000256" key="3">
    <source>
        <dbReference type="ARBA" id="ARBA00022737"/>
    </source>
</evidence>
<feature type="domain" description="PGG" evidence="9">
    <location>
        <begin position="275"/>
        <end position="345"/>
    </location>
</feature>
<keyword evidence="5 7" id="KW-0040">ANK repeat</keyword>
<dbReference type="SMART" id="SM00248">
    <property type="entry name" value="ANK"/>
    <property type="match status" value="4"/>
</dbReference>
<dbReference type="InterPro" id="IPR002110">
    <property type="entry name" value="Ankyrin_rpt"/>
</dbReference>
<keyword evidence="3" id="KW-0677">Repeat</keyword>
<dbReference type="Pfam" id="PF13962">
    <property type="entry name" value="PGG"/>
    <property type="match status" value="1"/>
</dbReference>
<evidence type="ECO:0000313" key="10">
    <source>
        <dbReference type="EMBL" id="KAK2639490.1"/>
    </source>
</evidence>
<dbReference type="InterPro" id="IPR026961">
    <property type="entry name" value="PGG_dom"/>
</dbReference>
<evidence type="ECO:0000259" key="9">
    <source>
        <dbReference type="Pfam" id="PF13962"/>
    </source>
</evidence>
<keyword evidence="4 8" id="KW-1133">Transmembrane helix</keyword>
<accession>A0AAD9TPR4</accession>
<feature type="repeat" description="ANK" evidence="7">
    <location>
        <begin position="107"/>
        <end position="139"/>
    </location>
</feature>
<dbReference type="PROSITE" id="PS50297">
    <property type="entry name" value="ANK_REP_REGION"/>
    <property type="match status" value="2"/>
</dbReference>
<evidence type="ECO:0000256" key="4">
    <source>
        <dbReference type="ARBA" id="ARBA00022989"/>
    </source>
</evidence>
<reference evidence="10" key="1">
    <citation type="journal article" date="2023" name="Plant J.">
        <title>Genome sequences and population genomics provide insights into the demographic history, inbreeding, and mutation load of two 'living fossil' tree species of Dipteronia.</title>
        <authorList>
            <person name="Feng Y."/>
            <person name="Comes H.P."/>
            <person name="Chen J."/>
            <person name="Zhu S."/>
            <person name="Lu R."/>
            <person name="Zhang X."/>
            <person name="Li P."/>
            <person name="Qiu J."/>
            <person name="Olsen K.M."/>
            <person name="Qiu Y."/>
        </authorList>
    </citation>
    <scope>NUCLEOTIDE SEQUENCE</scope>
    <source>
        <strain evidence="10">KIB01</strain>
    </source>
</reference>
<keyword evidence="11" id="KW-1185">Reference proteome</keyword>
<comment type="caution">
    <text evidence="10">The sequence shown here is derived from an EMBL/GenBank/DDBJ whole genome shotgun (WGS) entry which is preliminary data.</text>
</comment>